<evidence type="ECO:0000313" key="2">
    <source>
        <dbReference type="EMBL" id="RQJ68765.1"/>
    </source>
</evidence>
<dbReference type="Proteomes" id="UP000283829">
    <property type="component" value="Unassembled WGS sequence"/>
</dbReference>
<dbReference type="EMBL" id="NVYQ01000111">
    <property type="protein sequence ID" value="RGB15841.1"/>
    <property type="molecule type" value="Genomic_DNA"/>
</dbReference>
<evidence type="ECO:0000313" key="3">
    <source>
        <dbReference type="Proteomes" id="UP000260504"/>
    </source>
</evidence>
<gene>
    <name evidence="1" type="ORF">CIJ84_07725</name>
    <name evidence="2" type="ORF">COI09_00610</name>
</gene>
<proteinExistence type="predicted"/>
<dbReference type="Proteomes" id="UP000260504">
    <property type="component" value="Unassembled WGS sequence"/>
</dbReference>
<comment type="caution">
    <text evidence="2">The sequence shown here is derived from an EMBL/GenBank/DDBJ whole genome shotgun (WGS) entry which is preliminary data.</text>
</comment>
<reference evidence="2 4" key="2">
    <citation type="submission" date="2017-09" db="EMBL/GenBank/DDBJ databases">
        <title>Phenotypic and genotypic characterization of Colombian isolates of Neisseria meningitidis recovered from invasive disease.</title>
        <authorList>
            <person name="Duarte C."/>
            <person name="Gabastou J.M."/>
            <person name="Moreno J."/>
        </authorList>
    </citation>
    <scope>NUCLEOTIDE SEQUENCE [LARGE SCALE GENOMIC DNA]</scope>
    <source>
        <strain evidence="2 4">INS-Nm1124</strain>
    </source>
</reference>
<dbReference type="EMBL" id="NWXB01000001">
    <property type="protein sequence ID" value="RQJ68765.1"/>
    <property type="molecule type" value="Genomic_DNA"/>
</dbReference>
<organism evidence="2 4">
    <name type="scientific">Neisseria meningitidis</name>
    <dbReference type="NCBI Taxonomy" id="487"/>
    <lineage>
        <taxon>Bacteria</taxon>
        <taxon>Pseudomonadati</taxon>
        <taxon>Pseudomonadota</taxon>
        <taxon>Betaproteobacteria</taxon>
        <taxon>Neisseriales</taxon>
        <taxon>Neisseriaceae</taxon>
        <taxon>Neisseria</taxon>
    </lineage>
</organism>
<name>A0A425ASK2_NEIME</name>
<sequence length="80" mass="8908">MDGFPLVPYVLAVFPASSFPLGIPDLAVVQLYFCGIFSRYFSDTAKDTVNFRLLQLGRIGRDCTVRKGDGRITISLKSLY</sequence>
<dbReference type="AlphaFoldDB" id="A0A425ASK2"/>
<accession>A0A425ASK2</accession>
<evidence type="ECO:0000313" key="1">
    <source>
        <dbReference type="EMBL" id="RGB15841.1"/>
    </source>
</evidence>
<evidence type="ECO:0000313" key="4">
    <source>
        <dbReference type="Proteomes" id="UP000283829"/>
    </source>
</evidence>
<reference evidence="1 3" key="1">
    <citation type="submission" date="2017-08" db="EMBL/GenBank/DDBJ databases">
        <title>Meningococcal Conjunctivitis and Endemic Carriage at a Military Recruit Training Center.</title>
        <authorList>
            <person name="Bobb A.J."/>
            <person name="Galac M.R."/>
            <person name="Snesrud E."/>
            <person name="Clagett C.D."/>
        </authorList>
    </citation>
    <scope>NUCLEOTIDE SEQUENCE [LARGE SCALE GENOMIC DNA]</scope>
    <source>
        <strain evidence="1 3">MRSN431200</strain>
    </source>
</reference>
<protein>
    <submittedName>
        <fullName evidence="2">Uncharacterized protein</fullName>
    </submittedName>
</protein>